<dbReference type="AlphaFoldDB" id="A0AAE1HMT7"/>
<evidence type="ECO:0000313" key="2">
    <source>
        <dbReference type="Proteomes" id="UP001219518"/>
    </source>
</evidence>
<sequence>MSGGIPRISGLSLPPPPSLRIEWLELFACNDIDDKINLFNTEITALLDKYAPVKTFTAKNNAAPWMTVDISKLMKCRDKARRKHLKSNHAVDYEYFRQLRNKVKQQIRNAKVRYYHSIFDGNPSPKKMWSTIRSLGIAGGGIRNVKEYPVSADSLNEHYLNVSSIDDENLAKTTICRYENLPNCERELFHFKYVTPEDIKSVINSITSSAVGADDSGSLESAVLQWRETAGYQRGMKIVKHLLVVCDYAEQGVKLFKDFNKTVTKKEELFQDLVFNVDAHIKSRLDFKKSTVVKKYTQS</sequence>
<comment type="caution">
    <text evidence="1">The sequence shown here is derived from an EMBL/GenBank/DDBJ whole genome shotgun (WGS) entry which is preliminary data.</text>
</comment>
<dbReference type="Proteomes" id="UP001219518">
    <property type="component" value="Unassembled WGS sequence"/>
</dbReference>
<dbReference type="EMBL" id="JAHWGI010001169">
    <property type="protein sequence ID" value="KAK3924266.1"/>
    <property type="molecule type" value="Genomic_DNA"/>
</dbReference>
<dbReference type="PANTHER" id="PTHR47510:SF3">
    <property type="entry name" value="ENDO_EXONUCLEASE_PHOSPHATASE DOMAIN-CONTAINING PROTEIN"/>
    <property type="match status" value="1"/>
</dbReference>
<protein>
    <submittedName>
        <fullName evidence="1">Phosphatidylserine decarboxylase proenzyme 2</fullName>
    </submittedName>
</protein>
<proteinExistence type="predicted"/>
<keyword evidence="2" id="KW-1185">Reference proteome</keyword>
<organism evidence="1 2">
    <name type="scientific">Frankliniella fusca</name>
    <dbReference type="NCBI Taxonomy" id="407009"/>
    <lineage>
        <taxon>Eukaryota</taxon>
        <taxon>Metazoa</taxon>
        <taxon>Ecdysozoa</taxon>
        <taxon>Arthropoda</taxon>
        <taxon>Hexapoda</taxon>
        <taxon>Insecta</taxon>
        <taxon>Pterygota</taxon>
        <taxon>Neoptera</taxon>
        <taxon>Paraneoptera</taxon>
        <taxon>Thysanoptera</taxon>
        <taxon>Terebrantia</taxon>
        <taxon>Thripoidea</taxon>
        <taxon>Thripidae</taxon>
        <taxon>Frankliniella</taxon>
    </lineage>
</organism>
<accession>A0AAE1HMT7</accession>
<gene>
    <name evidence="1" type="ORF">KUF71_002537</name>
</gene>
<evidence type="ECO:0000313" key="1">
    <source>
        <dbReference type="EMBL" id="KAK3924266.1"/>
    </source>
</evidence>
<reference evidence="1" key="2">
    <citation type="journal article" date="2023" name="BMC Genomics">
        <title>Pest status, molecular evolution, and epigenetic factors derived from the genome assembly of Frankliniella fusca, a thysanopteran phytovirus vector.</title>
        <authorList>
            <person name="Catto M.A."/>
            <person name="Labadie P.E."/>
            <person name="Jacobson A.L."/>
            <person name="Kennedy G.G."/>
            <person name="Srinivasan R."/>
            <person name="Hunt B.G."/>
        </authorList>
    </citation>
    <scope>NUCLEOTIDE SEQUENCE</scope>
    <source>
        <strain evidence="1">PL_HMW_Pooled</strain>
    </source>
</reference>
<dbReference type="PANTHER" id="PTHR47510">
    <property type="entry name" value="REVERSE TRANSCRIPTASE DOMAIN-CONTAINING PROTEIN"/>
    <property type="match status" value="1"/>
</dbReference>
<reference evidence="1" key="1">
    <citation type="submission" date="2021-07" db="EMBL/GenBank/DDBJ databases">
        <authorList>
            <person name="Catto M.A."/>
            <person name="Jacobson A."/>
            <person name="Kennedy G."/>
            <person name="Labadie P."/>
            <person name="Hunt B.G."/>
            <person name="Srinivasan R."/>
        </authorList>
    </citation>
    <scope>NUCLEOTIDE SEQUENCE</scope>
    <source>
        <strain evidence="1">PL_HMW_Pooled</strain>
        <tissue evidence="1">Head</tissue>
    </source>
</reference>
<name>A0AAE1HMT7_9NEOP</name>